<accession>A0A448ZW28</accession>
<proteinExistence type="predicted"/>
<feature type="chain" id="PRO_5019055467" description="Lipoprotein" evidence="2">
    <location>
        <begin position="24"/>
        <end position="499"/>
    </location>
</feature>
<reference evidence="3 4" key="1">
    <citation type="submission" date="2019-01" db="EMBL/GenBank/DDBJ databases">
        <authorList>
            <consortium name="Pathogen Informatics"/>
        </authorList>
    </citation>
    <scope>NUCLEOTIDE SEQUENCE [LARGE SCALE GENOMIC DNA]</scope>
    <source>
        <strain evidence="3 4">NCTC10112</strain>
    </source>
</reference>
<dbReference type="AlphaFoldDB" id="A0A448ZW28"/>
<evidence type="ECO:0000313" key="4">
    <source>
        <dbReference type="Proteomes" id="UP000290482"/>
    </source>
</evidence>
<keyword evidence="1" id="KW-0175">Coiled coil</keyword>
<evidence type="ECO:0000256" key="2">
    <source>
        <dbReference type="SAM" id="SignalP"/>
    </source>
</evidence>
<evidence type="ECO:0000256" key="1">
    <source>
        <dbReference type="SAM" id="Coils"/>
    </source>
</evidence>
<sequence length="499" mass="57488">MKNKRIFWGAITLSSLLAPFAFVSCSCNKKEDKNLSQENKDKIRAIYDSKFDRSLASSKNEDALKALSEQGFELDKATVVSFNDKEGILTIKVNGKFQGKEFTEFELKFEGFRKIEVIEGQPELTDKLNEIFVNEEKVESKADKSPLQFNSLKNSSEFLKDENQKATQAKEKVDKLVKEYNETNDPAKLAELKNAVIELEKENKEYEKKVMRVYDQILTILINPNDPNRYAAKWEDGNKLNEDLSKLSSKGWPALGMIAGFYSSLYGQAVDATVESITNAINNKSEEITSKLSEYNEHATIDSLEKLYFESTKFISDIILEHYDDFLKAVIEQYAKGLEASIEIPYAKKQIKKFVDKAKEDSNSETKNPNVILDLYNSLKELEQMSSWFINSLDIPRVNEDVININEITPTEFIEQYKTNSNLLKFDPYDASVIWNYKFVEFKSEPYNVKLEKKNKNTIIVTYQIRCLNTIDSTNPNDFENQMISPEIQQEITNFKNEE</sequence>
<protein>
    <recommendedName>
        <fullName evidence="5">Lipoprotein</fullName>
    </recommendedName>
</protein>
<dbReference type="Proteomes" id="UP000290482">
    <property type="component" value="Chromosome"/>
</dbReference>
<organism evidence="3 4">
    <name type="scientific">Metamycoplasma orale</name>
    <name type="common">Mycoplasma orale</name>
    <dbReference type="NCBI Taxonomy" id="2121"/>
    <lineage>
        <taxon>Bacteria</taxon>
        <taxon>Bacillati</taxon>
        <taxon>Mycoplasmatota</taxon>
        <taxon>Mycoplasmoidales</taxon>
        <taxon>Metamycoplasmataceae</taxon>
        <taxon>Metamycoplasma</taxon>
    </lineage>
</organism>
<dbReference type="RefSeq" id="WP_022936211.1">
    <property type="nucleotide sequence ID" value="NZ_LR214940.1"/>
</dbReference>
<evidence type="ECO:0008006" key="5">
    <source>
        <dbReference type="Google" id="ProtNLM"/>
    </source>
</evidence>
<dbReference type="EMBL" id="LR214940">
    <property type="protein sequence ID" value="VEU55462.1"/>
    <property type="molecule type" value="Genomic_DNA"/>
</dbReference>
<keyword evidence="4" id="KW-1185">Reference proteome</keyword>
<dbReference type="PROSITE" id="PS51257">
    <property type="entry name" value="PROKAR_LIPOPROTEIN"/>
    <property type="match status" value="1"/>
</dbReference>
<evidence type="ECO:0000313" key="3">
    <source>
        <dbReference type="EMBL" id="VEU55462.1"/>
    </source>
</evidence>
<keyword evidence="2" id="KW-0732">Signal</keyword>
<feature type="coiled-coil region" evidence="1">
    <location>
        <begin position="149"/>
        <end position="216"/>
    </location>
</feature>
<feature type="signal peptide" evidence="2">
    <location>
        <begin position="1"/>
        <end position="23"/>
    </location>
</feature>
<gene>
    <name evidence="3" type="ORF">NCTC10112_00238</name>
</gene>
<dbReference type="KEGG" id="mob:NCTC10112_00238"/>
<name>A0A448ZW28_METOS</name>